<proteinExistence type="predicted"/>
<sequence length="71" mass="8032">MVIVKTTDLLKMAQDILDGGYEYVEINEVEADKTDPELPACISFDAYDGHGVCVDFYELEHLDISPTYKED</sequence>
<dbReference type="RefSeq" id="WP_070369701.1">
    <property type="nucleotide sequence ID" value="NZ_LKEU01000012.1"/>
</dbReference>
<name>A0A1F2PMV6_9FIRM</name>
<gene>
    <name evidence="1" type="ORF">ACWI_03210</name>
</gene>
<dbReference type="AlphaFoldDB" id="A0A1F2PMV6"/>
<protein>
    <submittedName>
        <fullName evidence="1">Uncharacterized protein</fullName>
    </submittedName>
</protein>
<reference evidence="1 2" key="1">
    <citation type="submission" date="2015-09" db="EMBL/GenBank/DDBJ databases">
        <title>Genome sequence of Acetobacterium wieringae DSM 1911.</title>
        <authorList>
            <person name="Poehlein A."/>
            <person name="Bengelsdorf F.R."/>
            <person name="Schiel-Bengelsdorf B."/>
            <person name="Duerre P."/>
            <person name="Daniel R."/>
        </authorList>
    </citation>
    <scope>NUCLEOTIDE SEQUENCE [LARGE SCALE GENOMIC DNA]</scope>
    <source>
        <strain evidence="1 2">DSM 1911</strain>
    </source>
</reference>
<comment type="caution">
    <text evidence="1">The sequence shown here is derived from an EMBL/GenBank/DDBJ whole genome shotgun (WGS) entry which is preliminary data.</text>
</comment>
<evidence type="ECO:0000313" key="2">
    <source>
        <dbReference type="Proteomes" id="UP000176244"/>
    </source>
</evidence>
<dbReference type="EMBL" id="LKEU01000012">
    <property type="protein sequence ID" value="OFV72071.1"/>
    <property type="molecule type" value="Genomic_DNA"/>
</dbReference>
<evidence type="ECO:0000313" key="1">
    <source>
        <dbReference type="EMBL" id="OFV72071.1"/>
    </source>
</evidence>
<accession>A0A1F2PMV6</accession>
<dbReference type="OrthoDB" id="9980120at2"/>
<organism evidence="1 2">
    <name type="scientific">Acetobacterium wieringae</name>
    <dbReference type="NCBI Taxonomy" id="52694"/>
    <lineage>
        <taxon>Bacteria</taxon>
        <taxon>Bacillati</taxon>
        <taxon>Bacillota</taxon>
        <taxon>Clostridia</taxon>
        <taxon>Eubacteriales</taxon>
        <taxon>Eubacteriaceae</taxon>
        <taxon>Acetobacterium</taxon>
    </lineage>
</organism>
<dbReference type="Proteomes" id="UP000176244">
    <property type="component" value="Unassembled WGS sequence"/>
</dbReference>